<protein>
    <submittedName>
        <fullName evidence="1">Hexosaminidase protein</fullName>
        <ecNumber evidence="1">3.2.1.52</ecNumber>
    </submittedName>
</protein>
<dbReference type="Proteomes" id="UP000016762">
    <property type="component" value="Unassembled WGS sequence"/>
</dbReference>
<comment type="caution">
    <text evidence="1">The sequence shown here is derived from an EMBL/GenBank/DDBJ whole genome shotgun (WGS) entry which is preliminary data.</text>
</comment>
<accession>U2XWZ4</accession>
<sequence>MALVPEKIEVNVSELISKKVKGGRKFFFEQAETDMLLSMLLSLMAEHSSVKDRLVKLESFLSDKGLLDDEELASFTPNNETSTAMDIERMKMIKNILEAGSNIGNKAED</sequence>
<proteinExistence type="predicted"/>
<name>U2XWZ4_9PROT</name>
<dbReference type="EMBL" id="AWXE01000001">
    <property type="protein sequence ID" value="ERL47386.1"/>
    <property type="molecule type" value="Genomic_DNA"/>
</dbReference>
<keyword evidence="2" id="KW-1185">Reference proteome</keyword>
<dbReference type="GO" id="GO:0004563">
    <property type="term" value="F:beta-N-acetylhexosaminidase activity"/>
    <property type="evidence" value="ECO:0007669"/>
    <property type="project" value="UniProtKB-EC"/>
</dbReference>
<dbReference type="AlphaFoldDB" id="U2XWZ4"/>
<gene>
    <name evidence="1" type="ORF">RS24_00324</name>
</gene>
<keyword evidence="1" id="KW-0326">Glycosidase</keyword>
<evidence type="ECO:0000313" key="2">
    <source>
        <dbReference type="Proteomes" id="UP000016762"/>
    </source>
</evidence>
<keyword evidence="1" id="KW-0378">Hydrolase</keyword>
<dbReference type="EC" id="3.2.1.52" evidence="1"/>
<dbReference type="STRING" id="1397666.RS24_00324"/>
<evidence type="ECO:0000313" key="1">
    <source>
        <dbReference type="EMBL" id="ERL47386.1"/>
    </source>
</evidence>
<reference evidence="1 2" key="1">
    <citation type="journal article" date="2014" name="FEMS Microbiol. Ecol.">
        <title>Genomic differentiation among two strains of the PS1 clade isolated from geographically separated marine habitats.</title>
        <authorList>
            <person name="Jimenez-Infante F."/>
            <person name="Ngugi D.K."/>
            <person name="Alam I."/>
            <person name="Rashid M."/>
            <person name="Baalawi W."/>
            <person name="Kamau A.A."/>
            <person name="Bajic V.B."/>
            <person name="Stingl U."/>
        </authorList>
    </citation>
    <scope>NUCLEOTIDE SEQUENCE [LARGE SCALE GENOMIC DNA]</scope>
    <source>
        <strain evidence="1 2">RS24</strain>
    </source>
</reference>
<organism evidence="1 2">
    <name type="scientific">Candidatus Micropelagius thuwalensis</name>
    <dbReference type="NCBI Taxonomy" id="1397666"/>
    <lineage>
        <taxon>Bacteria</taxon>
        <taxon>Pseudomonadati</taxon>
        <taxon>Pseudomonadota</taxon>
        <taxon>Alphaproteobacteria</taxon>
        <taxon>PS1 clade</taxon>
        <taxon>Candidatus Micropelagius</taxon>
    </lineage>
</organism>